<gene>
    <name evidence="1" type="ORF">IM811_004879</name>
</gene>
<name>A0A8H7N1U5_BIOOC</name>
<reference evidence="1" key="1">
    <citation type="submission" date="2020-10" db="EMBL/GenBank/DDBJ databases">
        <title>High-Quality Genome Resource of Clonostachys rosea strain S41 by Oxford Nanopore Long-Read Sequencing.</title>
        <authorList>
            <person name="Wang H."/>
        </authorList>
    </citation>
    <scope>NUCLEOTIDE SEQUENCE</scope>
    <source>
        <strain evidence="1">S41</strain>
    </source>
</reference>
<evidence type="ECO:0000313" key="2">
    <source>
        <dbReference type="Proteomes" id="UP000616885"/>
    </source>
</evidence>
<sequence>MSDPGPPPLYEEIATGQNNSGSSNRGQNVHVATAGPVVPAARLIPLDFNIYSASATSGDVYYMGPHQKDRQLALTIHPNSLAAAPKPSIILHDGLITRDPAIGTSRNAWVSGSDRRFDEFIVTVSPLGGSQPAEERLVTVDEGTYWRPVIRLRYSLPAAQAMAAAHGADDTPRQQFEWQQSSSWEVQSLGGRDSGWRLVNLANVDETLAICVPNGHSLTKFLRFSFRGKGRTGSHYSPTWEVMAILTGLTTWERMKQLND</sequence>
<comment type="caution">
    <text evidence="1">The sequence shown here is derived from an EMBL/GenBank/DDBJ whole genome shotgun (WGS) entry which is preliminary data.</text>
</comment>
<organism evidence="1 2">
    <name type="scientific">Bionectria ochroleuca</name>
    <name type="common">Gliocladium roseum</name>
    <dbReference type="NCBI Taxonomy" id="29856"/>
    <lineage>
        <taxon>Eukaryota</taxon>
        <taxon>Fungi</taxon>
        <taxon>Dikarya</taxon>
        <taxon>Ascomycota</taxon>
        <taxon>Pezizomycotina</taxon>
        <taxon>Sordariomycetes</taxon>
        <taxon>Hypocreomycetidae</taxon>
        <taxon>Hypocreales</taxon>
        <taxon>Bionectriaceae</taxon>
        <taxon>Clonostachys</taxon>
    </lineage>
</organism>
<dbReference type="Proteomes" id="UP000616885">
    <property type="component" value="Unassembled WGS sequence"/>
</dbReference>
<accession>A0A8H7N1U5</accession>
<protein>
    <submittedName>
        <fullName evidence="1">Uncharacterized protein</fullName>
    </submittedName>
</protein>
<dbReference type="AlphaFoldDB" id="A0A8H7N1U5"/>
<proteinExistence type="predicted"/>
<evidence type="ECO:0000313" key="1">
    <source>
        <dbReference type="EMBL" id="KAF9745257.1"/>
    </source>
</evidence>
<dbReference type="EMBL" id="JADCTT010000013">
    <property type="protein sequence ID" value="KAF9745257.1"/>
    <property type="molecule type" value="Genomic_DNA"/>
</dbReference>